<accession>A0A1W0WU20</accession>
<keyword evidence="4" id="KW-1185">Reference proteome</keyword>
<proteinExistence type="predicted"/>
<dbReference type="Proteomes" id="UP000192578">
    <property type="component" value="Unassembled WGS sequence"/>
</dbReference>
<feature type="chain" id="PRO_5012980858" description="Secreted protein" evidence="2">
    <location>
        <begin position="42"/>
        <end position="108"/>
    </location>
</feature>
<dbReference type="AlphaFoldDB" id="A0A1W0WU20"/>
<gene>
    <name evidence="3" type="ORF">BV898_07325</name>
</gene>
<evidence type="ECO:0000313" key="3">
    <source>
        <dbReference type="EMBL" id="OQV18695.1"/>
    </source>
</evidence>
<dbReference type="EMBL" id="MTYJ01000047">
    <property type="protein sequence ID" value="OQV18695.1"/>
    <property type="molecule type" value="Genomic_DNA"/>
</dbReference>
<name>A0A1W0WU20_HYPEX</name>
<evidence type="ECO:0000256" key="2">
    <source>
        <dbReference type="SAM" id="SignalP"/>
    </source>
</evidence>
<feature type="region of interest" description="Disordered" evidence="1">
    <location>
        <begin position="81"/>
        <end position="108"/>
    </location>
</feature>
<comment type="caution">
    <text evidence="3">The sequence shown here is derived from an EMBL/GenBank/DDBJ whole genome shotgun (WGS) entry which is preliminary data.</text>
</comment>
<evidence type="ECO:0008006" key="5">
    <source>
        <dbReference type="Google" id="ProtNLM"/>
    </source>
</evidence>
<protein>
    <recommendedName>
        <fullName evidence="5">Secreted protein</fullName>
    </recommendedName>
</protein>
<sequence length="108" mass="11968">MQSSFIWPSKFPPCPPRTSGFARTLVLVVLGLALLCSVVNATDDFTGKKGNVDRQGQGASVRWDGGRRRVSVRDLSGRNRDRLPRTAEFREPQNANGLWKPLTEVGRS</sequence>
<feature type="signal peptide" evidence="2">
    <location>
        <begin position="1"/>
        <end position="41"/>
    </location>
</feature>
<evidence type="ECO:0000313" key="4">
    <source>
        <dbReference type="Proteomes" id="UP000192578"/>
    </source>
</evidence>
<keyword evidence="2" id="KW-0732">Signal</keyword>
<organism evidence="3 4">
    <name type="scientific">Hypsibius exemplaris</name>
    <name type="common">Freshwater tardigrade</name>
    <dbReference type="NCBI Taxonomy" id="2072580"/>
    <lineage>
        <taxon>Eukaryota</taxon>
        <taxon>Metazoa</taxon>
        <taxon>Ecdysozoa</taxon>
        <taxon>Tardigrada</taxon>
        <taxon>Eutardigrada</taxon>
        <taxon>Parachela</taxon>
        <taxon>Hypsibioidea</taxon>
        <taxon>Hypsibiidae</taxon>
        <taxon>Hypsibius</taxon>
    </lineage>
</organism>
<evidence type="ECO:0000256" key="1">
    <source>
        <dbReference type="SAM" id="MobiDB-lite"/>
    </source>
</evidence>
<reference evidence="4" key="1">
    <citation type="submission" date="2017-01" db="EMBL/GenBank/DDBJ databases">
        <title>Comparative genomics of anhydrobiosis in the tardigrade Hypsibius dujardini.</title>
        <authorList>
            <person name="Yoshida Y."/>
            <person name="Koutsovoulos G."/>
            <person name="Laetsch D."/>
            <person name="Stevens L."/>
            <person name="Kumar S."/>
            <person name="Horikawa D."/>
            <person name="Ishino K."/>
            <person name="Komine S."/>
            <person name="Tomita M."/>
            <person name="Blaxter M."/>
            <person name="Arakawa K."/>
        </authorList>
    </citation>
    <scope>NUCLEOTIDE SEQUENCE [LARGE SCALE GENOMIC DNA]</scope>
    <source>
        <strain evidence="4">Z151</strain>
    </source>
</reference>
<feature type="compositionally biased region" description="Basic and acidic residues" evidence="1">
    <location>
        <begin position="81"/>
        <end position="91"/>
    </location>
</feature>